<accession>K9WJW4</accession>
<reference evidence="4 5" key="1">
    <citation type="submission" date="2012-06" db="EMBL/GenBank/DDBJ databases">
        <title>Finished chromosome of genome of Microcoleus sp. PCC 7113.</title>
        <authorList>
            <consortium name="US DOE Joint Genome Institute"/>
            <person name="Gugger M."/>
            <person name="Coursin T."/>
            <person name="Rippka R."/>
            <person name="Tandeau De Marsac N."/>
            <person name="Huntemann M."/>
            <person name="Wei C.-L."/>
            <person name="Han J."/>
            <person name="Detter J.C."/>
            <person name="Han C."/>
            <person name="Tapia R."/>
            <person name="Chen A."/>
            <person name="Kyrpides N."/>
            <person name="Mavromatis K."/>
            <person name="Markowitz V."/>
            <person name="Szeto E."/>
            <person name="Ivanova N."/>
            <person name="Pagani I."/>
            <person name="Pati A."/>
            <person name="Goodwin L."/>
            <person name="Nordberg H.P."/>
            <person name="Cantor M.N."/>
            <person name="Hua S.X."/>
            <person name="Woyke T."/>
            <person name="Kerfeld C.A."/>
        </authorList>
    </citation>
    <scope>NUCLEOTIDE SEQUENCE [LARGE SCALE GENOMIC DNA]</scope>
    <source>
        <strain evidence="4 5">PCC 7113</strain>
    </source>
</reference>
<feature type="domain" description="SUF system FeS cluster assembly SufBD core" evidence="2">
    <location>
        <begin position="204"/>
        <end position="436"/>
    </location>
</feature>
<dbReference type="InterPro" id="IPR055346">
    <property type="entry name" value="Fe-S_cluster_assembly_SufBD"/>
</dbReference>
<proteinExistence type="inferred from homology"/>
<evidence type="ECO:0000313" key="5">
    <source>
        <dbReference type="Proteomes" id="UP000010471"/>
    </source>
</evidence>
<dbReference type="NCBIfam" id="TIGR01981">
    <property type="entry name" value="sufD"/>
    <property type="match status" value="1"/>
</dbReference>
<dbReference type="InterPro" id="IPR037284">
    <property type="entry name" value="SUF_FeS_clus_asmbl_SufBD_sf"/>
</dbReference>
<dbReference type="STRING" id="1173027.Mic7113_4384"/>
<dbReference type="OrthoDB" id="9803529at2"/>
<evidence type="ECO:0000313" key="4">
    <source>
        <dbReference type="EMBL" id="AFZ20081.1"/>
    </source>
</evidence>
<name>K9WJW4_9CYAN</name>
<sequence length="462" mass="50455">MTVQVSPSTIPNLEDLAVISTLEGQDAHLLSLLNQCQTLAIQAIEPDTTALLKQLRDRAARWVKTLSLPAKRDEDWRFTDLSPLLQVNFQTPESQAEITESVATDFALPEASIRLVFVNGVYAPHLSAVTDLPEGLVVSNLAQLPVAYRSKVGNYLAQQPGSAEVFTALNTASLKDAAVVWVGKNQQVETPIHLLFISTVSKTPTVSLPRCLVVAESGSNLTLVEEYRNYKCGNDVQKVYFTNAVTEIVLEENAQINHTRIDQESKGAFHIGKSAIAQSRYSRYIGNAITFGSKLSRHHLEVFQTGEGTETTLNGLALIGGEQVADTHSAIVLNHPNGTANQLHKCIIDDRAQAIFNGKVFVPQTAQFTNASQLNRNLLLSSKARVDTKPQLEITADQVKCAHGATVSQLEADDIFYLQSRGINAVNARELLLDAFAAEIIKGIPVASMRQKLTRCVACRTF</sequence>
<evidence type="ECO:0000259" key="3">
    <source>
        <dbReference type="Pfam" id="PF19295"/>
    </source>
</evidence>
<dbReference type="PANTHER" id="PTHR43575:SF1">
    <property type="entry name" value="PROTEIN ABCI7, CHLOROPLASTIC"/>
    <property type="match status" value="1"/>
</dbReference>
<dbReference type="Pfam" id="PF01458">
    <property type="entry name" value="SUFBD_core"/>
    <property type="match status" value="1"/>
</dbReference>
<dbReference type="PATRIC" id="fig|1173027.3.peg.4847"/>
<comment type="similarity">
    <text evidence="1">Belongs to the iron-sulfur cluster assembly SufBD family.</text>
</comment>
<dbReference type="InterPro" id="IPR045595">
    <property type="entry name" value="SufBD_N"/>
</dbReference>
<dbReference type="AlphaFoldDB" id="K9WJW4"/>
<dbReference type="InterPro" id="IPR011542">
    <property type="entry name" value="SUF_FeS_clus_asmbl_SufD"/>
</dbReference>
<dbReference type="PANTHER" id="PTHR43575">
    <property type="entry name" value="PROTEIN ABCI7, CHLOROPLASTIC"/>
    <property type="match status" value="1"/>
</dbReference>
<evidence type="ECO:0000256" key="1">
    <source>
        <dbReference type="ARBA" id="ARBA00043967"/>
    </source>
</evidence>
<dbReference type="Proteomes" id="UP000010471">
    <property type="component" value="Chromosome"/>
</dbReference>
<dbReference type="InterPro" id="IPR000825">
    <property type="entry name" value="SUF_FeS_clus_asmbl_SufBD_core"/>
</dbReference>
<gene>
    <name evidence="4" type="ORF">Mic7113_4384</name>
</gene>
<organism evidence="4 5">
    <name type="scientific">Allocoleopsis franciscana PCC 7113</name>
    <dbReference type="NCBI Taxonomy" id="1173027"/>
    <lineage>
        <taxon>Bacteria</taxon>
        <taxon>Bacillati</taxon>
        <taxon>Cyanobacteriota</taxon>
        <taxon>Cyanophyceae</taxon>
        <taxon>Coleofasciculales</taxon>
        <taxon>Coleofasciculaceae</taxon>
        <taxon>Allocoleopsis</taxon>
        <taxon>Allocoleopsis franciscana</taxon>
    </lineage>
</organism>
<protein>
    <submittedName>
        <fullName evidence="4">Iron-regulated ABC transporter permease protein SufD</fullName>
    </submittedName>
</protein>
<keyword evidence="5" id="KW-1185">Reference proteome</keyword>
<dbReference type="eggNOG" id="COG0719">
    <property type="taxonomic scope" value="Bacteria"/>
</dbReference>
<dbReference type="KEGG" id="mic:Mic7113_4384"/>
<dbReference type="SUPFAM" id="SSF101960">
    <property type="entry name" value="Stabilizer of iron transporter SufD"/>
    <property type="match status" value="1"/>
</dbReference>
<evidence type="ECO:0000259" key="2">
    <source>
        <dbReference type="Pfam" id="PF01458"/>
    </source>
</evidence>
<dbReference type="HOGENOM" id="CLU_026231_5_2_3"/>
<dbReference type="GO" id="GO:0016226">
    <property type="term" value="P:iron-sulfur cluster assembly"/>
    <property type="evidence" value="ECO:0007669"/>
    <property type="project" value="InterPro"/>
</dbReference>
<dbReference type="RefSeq" id="WP_015184217.1">
    <property type="nucleotide sequence ID" value="NC_019738.1"/>
</dbReference>
<dbReference type="Pfam" id="PF19295">
    <property type="entry name" value="SufBD_N"/>
    <property type="match status" value="1"/>
</dbReference>
<feature type="domain" description="SUF system FeS cluster assembly SufBD N-terminal" evidence="3">
    <location>
        <begin position="42"/>
        <end position="193"/>
    </location>
</feature>
<dbReference type="EMBL" id="CP003630">
    <property type="protein sequence ID" value="AFZ20081.1"/>
    <property type="molecule type" value="Genomic_DNA"/>
</dbReference>